<protein>
    <submittedName>
        <fullName evidence="1">Uncharacterized protein</fullName>
    </submittedName>
</protein>
<comment type="caution">
    <text evidence="1">The sequence shown here is derived from an EMBL/GenBank/DDBJ whole genome shotgun (WGS) entry which is preliminary data.</text>
</comment>
<dbReference type="AlphaFoldDB" id="A0A699HBZ5"/>
<sequence length="90" mass="9628">MNFDCSMLIFPYNVFNMMIKHGLQGDLEDRGVASIATSSSSSGTISTYLFSFAVSSATLSYSCSSSFCFLALSCFSSCPALLKLPSDTFA</sequence>
<proteinExistence type="predicted"/>
<dbReference type="EMBL" id="BKCJ010118618">
    <property type="protein sequence ID" value="GEX60849.1"/>
    <property type="molecule type" value="Genomic_DNA"/>
</dbReference>
<name>A0A699HBZ5_TANCI</name>
<reference evidence="1" key="1">
    <citation type="journal article" date="2019" name="Sci. Rep.">
        <title>Draft genome of Tanacetum cinerariifolium, the natural source of mosquito coil.</title>
        <authorList>
            <person name="Yamashiro T."/>
            <person name="Shiraishi A."/>
            <person name="Satake H."/>
            <person name="Nakayama K."/>
        </authorList>
    </citation>
    <scope>NUCLEOTIDE SEQUENCE</scope>
</reference>
<gene>
    <name evidence="1" type="ORF">Tci_332824</name>
</gene>
<accession>A0A699HBZ5</accession>
<evidence type="ECO:0000313" key="1">
    <source>
        <dbReference type="EMBL" id="GEX60849.1"/>
    </source>
</evidence>
<organism evidence="1">
    <name type="scientific">Tanacetum cinerariifolium</name>
    <name type="common">Dalmatian daisy</name>
    <name type="synonym">Chrysanthemum cinerariifolium</name>
    <dbReference type="NCBI Taxonomy" id="118510"/>
    <lineage>
        <taxon>Eukaryota</taxon>
        <taxon>Viridiplantae</taxon>
        <taxon>Streptophyta</taxon>
        <taxon>Embryophyta</taxon>
        <taxon>Tracheophyta</taxon>
        <taxon>Spermatophyta</taxon>
        <taxon>Magnoliopsida</taxon>
        <taxon>eudicotyledons</taxon>
        <taxon>Gunneridae</taxon>
        <taxon>Pentapetalae</taxon>
        <taxon>asterids</taxon>
        <taxon>campanulids</taxon>
        <taxon>Asterales</taxon>
        <taxon>Asteraceae</taxon>
        <taxon>Asteroideae</taxon>
        <taxon>Anthemideae</taxon>
        <taxon>Anthemidinae</taxon>
        <taxon>Tanacetum</taxon>
    </lineage>
</organism>